<dbReference type="AlphaFoldDB" id="A0A0H5RAL1"/>
<reference evidence="2" key="1">
    <citation type="submission" date="2015-04" db="EMBL/GenBank/DDBJ databases">
        <title>The genome sequence of the plant pathogenic Rhizarian Plasmodiophora brassicae reveals insights in its biotrophic life cycle and the origin of chitin synthesis.</title>
        <authorList>
            <person name="Schwelm A."/>
            <person name="Fogelqvist J."/>
            <person name="Knaust A."/>
            <person name="Julke S."/>
            <person name="Lilja T."/>
            <person name="Dhandapani V."/>
            <person name="Bonilla-Rosso G."/>
            <person name="Karlsson M."/>
            <person name="Shevchenko A."/>
            <person name="Choi S.R."/>
            <person name="Kim H.G."/>
            <person name="Park J.Y."/>
            <person name="Lim Y.P."/>
            <person name="Ludwig-Muller J."/>
            <person name="Dixelius C."/>
        </authorList>
    </citation>
    <scope>NUCLEOTIDE SEQUENCE</scope>
    <source>
        <tissue evidence="2">Potato root galls</tissue>
    </source>
</reference>
<feature type="coiled-coil region" evidence="1">
    <location>
        <begin position="93"/>
        <end position="138"/>
    </location>
</feature>
<sequence>MGRADIEVRGNGVAVDELGKDLRLAAELGASLLSANEQLQVSLNEALEREAYANKIILDLRKRLSASDEEILTLTAELADAQDTQLRPQHGRRSSHDQRVEFLENALTSLKEKFTGEREQLSKKAELIKSEAEQNSRDIEAMRAHCFDLEAKIESMSRSGIMLELKSFARQRRLEIQLSEANERLEETRSALKSTIRSESLQVQNELASLQCESERLKDVIRSMSVNKVEVSENVNCATSLFCEIQGNCLPEPIVIGKDRNGGNVLVEFFFLTAMACKLDMVDKGLASQAFAVTNEELYDAMNMEERPVPFFGYHDWIRSRLEHSNDNLEASRQQPQHPESFWSILWKR</sequence>
<accession>A0A0H5RAL1</accession>
<keyword evidence="1" id="KW-0175">Coiled coil</keyword>
<organism evidence="2">
    <name type="scientific">Spongospora subterranea</name>
    <dbReference type="NCBI Taxonomy" id="70186"/>
    <lineage>
        <taxon>Eukaryota</taxon>
        <taxon>Sar</taxon>
        <taxon>Rhizaria</taxon>
        <taxon>Endomyxa</taxon>
        <taxon>Phytomyxea</taxon>
        <taxon>Plasmodiophorida</taxon>
        <taxon>Plasmodiophoridae</taxon>
        <taxon>Spongospora</taxon>
    </lineage>
</organism>
<name>A0A0H5RAL1_9EUKA</name>
<evidence type="ECO:0000256" key="1">
    <source>
        <dbReference type="SAM" id="Coils"/>
    </source>
</evidence>
<feature type="coiled-coil region" evidence="1">
    <location>
        <begin position="171"/>
        <end position="202"/>
    </location>
</feature>
<proteinExistence type="predicted"/>
<evidence type="ECO:0000313" key="2">
    <source>
        <dbReference type="EMBL" id="CRZ11200.1"/>
    </source>
</evidence>
<dbReference type="EMBL" id="HACM01010758">
    <property type="protein sequence ID" value="CRZ11200.1"/>
    <property type="molecule type" value="Transcribed_RNA"/>
</dbReference>
<protein>
    <submittedName>
        <fullName evidence="2">Uncharacterized protein</fullName>
    </submittedName>
</protein>